<evidence type="ECO:0000313" key="2">
    <source>
        <dbReference type="EMBL" id="QDV07542.1"/>
    </source>
</evidence>
<evidence type="ECO:0000256" key="1">
    <source>
        <dbReference type="SAM" id="Phobius"/>
    </source>
</evidence>
<evidence type="ECO:0000313" key="3">
    <source>
        <dbReference type="Proteomes" id="UP000320390"/>
    </source>
</evidence>
<feature type="transmembrane region" description="Helical" evidence="1">
    <location>
        <begin position="142"/>
        <end position="171"/>
    </location>
</feature>
<feature type="transmembrane region" description="Helical" evidence="1">
    <location>
        <begin position="218"/>
        <end position="239"/>
    </location>
</feature>
<gene>
    <name evidence="2" type="ORF">Poly30_30680</name>
</gene>
<keyword evidence="1" id="KW-0472">Membrane</keyword>
<dbReference type="AlphaFoldDB" id="A0A518ETY8"/>
<dbReference type="Proteomes" id="UP000320390">
    <property type="component" value="Chromosome"/>
</dbReference>
<dbReference type="EMBL" id="CP036434">
    <property type="protein sequence ID" value="QDV07542.1"/>
    <property type="molecule type" value="Genomic_DNA"/>
</dbReference>
<feature type="transmembrane region" description="Helical" evidence="1">
    <location>
        <begin position="274"/>
        <end position="292"/>
    </location>
</feature>
<organism evidence="2 3">
    <name type="scientific">Saltatorellus ferox</name>
    <dbReference type="NCBI Taxonomy" id="2528018"/>
    <lineage>
        <taxon>Bacteria</taxon>
        <taxon>Pseudomonadati</taxon>
        <taxon>Planctomycetota</taxon>
        <taxon>Planctomycetia</taxon>
        <taxon>Planctomycetia incertae sedis</taxon>
        <taxon>Saltatorellus</taxon>
    </lineage>
</organism>
<feature type="transmembrane region" description="Helical" evidence="1">
    <location>
        <begin position="191"/>
        <end position="211"/>
    </location>
</feature>
<proteinExistence type="predicted"/>
<sequence>MKAATHTEVYRPFRGELKTFPLRALTLAWSGVRIGFRKKLPALLLFVIPAIATIVTCFLVQITFEAQNPDITQGTIPQAKILGALLQEQLGKVEIQVLALLRQIKAFVVLAMGWYGSGLIAEDRRLRANLLYFARPLTRWTYFLGKLGTVCFWGFCAVGIPILMVSSVASFASPNWSFLLERWPVIVKMEAYAMMWVLLHGLLVLAISSVCERRNQALAGLFGFYILTSIGSTAMSRIFDGSAWRLVSIPENFERISESMFGFSSGTRPWSLEASLWALGIIVFVCVAILQVQTRKMESGR</sequence>
<feature type="transmembrane region" description="Helical" evidence="1">
    <location>
        <begin position="104"/>
        <end position="121"/>
    </location>
</feature>
<reference evidence="2 3" key="1">
    <citation type="submission" date="2019-02" db="EMBL/GenBank/DDBJ databases">
        <title>Deep-cultivation of Planctomycetes and their phenomic and genomic characterization uncovers novel biology.</title>
        <authorList>
            <person name="Wiegand S."/>
            <person name="Jogler M."/>
            <person name="Boedeker C."/>
            <person name="Pinto D."/>
            <person name="Vollmers J."/>
            <person name="Rivas-Marin E."/>
            <person name="Kohn T."/>
            <person name="Peeters S.H."/>
            <person name="Heuer A."/>
            <person name="Rast P."/>
            <person name="Oberbeckmann S."/>
            <person name="Bunk B."/>
            <person name="Jeske O."/>
            <person name="Meyerdierks A."/>
            <person name="Storesund J.E."/>
            <person name="Kallscheuer N."/>
            <person name="Luecker S."/>
            <person name="Lage O.M."/>
            <person name="Pohl T."/>
            <person name="Merkel B.J."/>
            <person name="Hornburger P."/>
            <person name="Mueller R.-W."/>
            <person name="Bruemmer F."/>
            <person name="Labrenz M."/>
            <person name="Spormann A.M."/>
            <person name="Op den Camp H."/>
            <person name="Overmann J."/>
            <person name="Amann R."/>
            <person name="Jetten M.S.M."/>
            <person name="Mascher T."/>
            <person name="Medema M.H."/>
            <person name="Devos D.P."/>
            <person name="Kaster A.-K."/>
            <person name="Ovreas L."/>
            <person name="Rohde M."/>
            <person name="Galperin M.Y."/>
            <person name="Jogler C."/>
        </authorList>
    </citation>
    <scope>NUCLEOTIDE SEQUENCE [LARGE SCALE GENOMIC DNA]</scope>
    <source>
        <strain evidence="2 3">Poly30</strain>
    </source>
</reference>
<dbReference type="RefSeq" id="WP_419190210.1">
    <property type="nucleotide sequence ID" value="NZ_CP036434.1"/>
</dbReference>
<keyword evidence="3" id="KW-1185">Reference proteome</keyword>
<keyword evidence="1" id="KW-0812">Transmembrane</keyword>
<keyword evidence="1" id="KW-1133">Transmembrane helix</keyword>
<protein>
    <submittedName>
        <fullName evidence="2">ABC-2 family transporter protein</fullName>
    </submittedName>
</protein>
<accession>A0A518ETY8</accession>
<feature type="transmembrane region" description="Helical" evidence="1">
    <location>
        <begin position="43"/>
        <end position="64"/>
    </location>
</feature>
<name>A0A518ETY8_9BACT</name>